<accession>A0A1W6LL03</accession>
<sequence length="1183" mass="131858">MANLATLVARKGMVLLRTVLAVGLIALASTVVVGFAAQDDAALTKAVDEYIEVCQSQYDKGLYSTAKDGLIEAKSEYASDMTEAQESRINSMLEKVNQAIEARSRVSEMLENGKKAVSSKDYSQGLKMLNQVVSNEYASKAQAEEAKSVLESAEKSMQKVEQEMEALFDESVSLYKDGKLSEAMQGFQQVSSSGVDVSNWFGRDSEYYIAKIKEAMDAGGDAEKSGSSKQSDEASADKDADKDNASGNAKQEAAELFKQSVEEYKAGNYEAAKDGFEAVADSGYDIKNFWGRDSEYFLEKISEKSKELAEKAEKAKEQARMAEEKKAREKKEAEQKAREDAMNKLFRESVEQYRGGNFDAAEEGFQLVKNSEFNPKYWGKDSSAFLARIEEARKAEAQKDEAEKQAETADKQQDEKAQQKMQDKPDISAEAKSAEQQKSPEAKEDSYLRVLSEKRNRQRDYTRAIVNDAVTKANQYLSDEEFAKAREALSVAYSNIEKTKMLLGDELYTEYKTRLDSLSAKIDNLQQEARIEAAKVEREQTEELEKEIRRDMERQRQQAVKDYMENAMAFQREQRYEEALAQLEALLAIDPLNSMALLQKQTLEQTISWRKQIEVQNKMHREEIETLIKADEASIPYADDMTFPSNWKEIVKKREQRESDGMSKENLDVYRLLEQKVDLSAFYEDMPFGEALEVLRNSTNPPLTIIVLWRDLDENAFIDQTTPINITIPAPVKVKTALELLLDSVAGGLAELSYVVKDGIIQIATMGSLPDKMVTKRYDVRELLGETANFSFEMDVSNYGQSEGRTAGGGGGGGDDYESDDDDQQEDTRESLTQRASTRAQSIVNLIQETVAPESWYDAGGDGTITTFQNNVLVIRQTLEHHEKIKELIDELRLTLGEQVAIEARFLTVTENFLEQIGIDLDMVINPDDSNWNEIAFTQSHKSGGSPSDTGVPGSLAGAIASSMNGSYVMDDLQVSFLIEATQAHKDAKSLNAPRVAVLNGERASIRVGKETSFVSDYEFEDLSTTGDNPLVRTIADPEIDRIRDGVNLTVTPTITADKKYVILGIQTQYLKTNFDTYTVPSDTGTGTQEYPIQLPVREEARIGTRVTVPDGGTLLIGGQKLTGQQTAESGVPVLSKMPFVGPLFENRGKVKDQSILLILVKPSIILRDEQEKEAVDAMESNF</sequence>
<dbReference type="InterPro" id="IPR001775">
    <property type="entry name" value="GspD/PilQ"/>
</dbReference>
<name>A0A1W6LL03_9BACT</name>
<evidence type="ECO:0000256" key="2">
    <source>
        <dbReference type="RuleBase" id="RU004003"/>
    </source>
</evidence>
<feature type="coiled-coil region" evidence="3">
    <location>
        <begin position="508"/>
        <end position="558"/>
    </location>
</feature>
<proteinExistence type="inferred from homology"/>
<dbReference type="PRINTS" id="PR00811">
    <property type="entry name" value="BCTERIALGSPD"/>
</dbReference>
<feature type="repeat" description="TPR" evidence="1">
    <location>
        <begin position="560"/>
        <end position="593"/>
    </location>
</feature>
<dbReference type="InterPro" id="IPR019734">
    <property type="entry name" value="TPR_rpt"/>
</dbReference>
<dbReference type="PROSITE" id="PS50005">
    <property type="entry name" value="TPR"/>
    <property type="match status" value="1"/>
</dbReference>
<evidence type="ECO:0000256" key="4">
    <source>
        <dbReference type="SAM" id="MobiDB-lite"/>
    </source>
</evidence>
<dbReference type="GO" id="GO:0009306">
    <property type="term" value="P:protein secretion"/>
    <property type="evidence" value="ECO:0007669"/>
    <property type="project" value="InterPro"/>
</dbReference>
<feature type="compositionally biased region" description="Basic and acidic residues" evidence="4">
    <location>
        <begin position="219"/>
        <end position="244"/>
    </location>
</feature>
<feature type="region of interest" description="Disordered" evidence="4">
    <location>
        <begin position="312"/>
        <end position="339"/>
    </location>
</feature>
<dbReference type="EMBL" id="CP021023">
    <property type="protein sequence ID" value="ARN56404.1"/>
    <property type="molecule type" value="Genomic_DNA"/>
</dbReference>
<dbReference type="AlphaFoldDB" id="A0A1W6LL03"/>
<keyword evidence="1" id="KW-0802">TPR repeat</keyword>
<dbReference type="RefSeq" id="WP_085755099.1">
    <property type="nucleotide sequence ID" value="NZ_CP021023.1"/>
</dbReference>
<feature type="coiled-coil region" evidence="3">
    <location>
        <begin position="143"/>
        <end position="170"/>
    </location>
</feature>
<dbReference type="InterPro" id="IPR004846">
    <property type="entry name" value="T2SS/T3SS_dom"/>
</dbReference>
<feature type="region of interest" description="Disordered" evidence="4">
    <location>
        <begin position="219"/>
        <end position="254"/>
    </location>
</feature>
<organism evidence="6 7">
    <name type="scientific">Sedimentisphaera salicampi</name>
    <dbReference type="NCBI Taxonomy" id="1941349"/>
    <lineage>
        <taxon>Bacteria</taxon>
        <taxon>Pseudomonadati</taxon>
        <taxon>Planctomycetota</taxon>
        <taxon>Phycisphaerae</taxon>
        <taxon>Sedimentisphaerales</taxon>
        <taxon>Sedimentisphaeraceae</taxon>
        <taxon>Sedimentisphaera</taxon>
    </lineage>
</organism>
<evidence type="ECO:0000256" key="1">
    <source>
        <dbReference type="PROSITE-ProRule" id="PRU00339"/>
    </source>
</evidence>
<dbReference type="Proteomes" id="UP000193334">
    <property type="component" value="Chromosome"/>
</dbReference>
<dbReference type="STRING" id="1941349.STSP1_00785"/>
<dbReference type="Pfam" id="PF00263">
    <property type="entry name" value="Secretin"/>
    <property type="match status" value="1"/>
</dbReference>
<feature type="compositionally biased region" description="Acidic residues" evidence="4">
    <location>
        <begin position="815"/>
        <end position="825"/>
    </location>
</feature>
<keyword evidence="7" id="KW-1185">Reference proteome</keyword>
<feature type="region of interest" description="Disordered" evidence="4">
    <location>
        <begin position="393"/>
        <end position="449"/>
    </location>
</feature>
<keyword evidence="3" id="KW-0175">Coiled coil</keyword>
<evidence type="ECO:0000313" key="6">
    <source>
        <dbReference type="EMBL" id="ARN56404.1"/>
    </source>
</evidence>
<protein>
    <submittedName>
        <fullName evidence="6">Type IV pilus biogenesis and competence protein PilQ</fullName>
    </submittedName>
</protein>
<gene>
    <name evidence="6" type="primary">pilQ_2</name>
    <name evidence="6" type="ORF">STSP1_00785</name>
</gene>
<feature type="region of interest" description="Disordered" evidence="4">
    <location>
        <begin position="799"/>
        <end position="837"/>
    </location>
</feature>
<feature type="domain" description="Type II/III secretion system secretin-like" evidence="5">
    <location>
        <begin position="982"/>
        <end position="1166"/>
    </location>
</feature>
<dbReference type="KEGG" id="pbp:STSP1_00785"/>
<dbReference type="InterPro" id="IPR051808">
    <property type="entry name" value="Type_IV_pilus_biogenesis"/>
</dbReference>
<dbReference type="PANTHER" id="PTHR30604">
    <property type="entry name" value="PROTEIN TRANSPORT PROTEIN HOFQ"/>
    <property type="match status" value="1"/>
</dbReference>
<evidence type="ECO:0000313" key="7">
    <source>
        <dbReference type="Proteomes" id="UP000193334"/>
    </source>
</evidence>
<reference evidence="7" key="1">
    <citation type="submission" date="2017-04" db="EMBL/GenBank/DDBJ databases">
        <title>Comparative genomics and description of representatives of a novel lineage of planctomycetes thriving in anoxic sediments.</title>
        <authorList>
            <person name="Spring S."/>
            <person name="Bunk B."/>
            <person name="Sproer C."/>
        </authorList>
    </citation>
    <scope>NUCLEOTIDE SEQUENCE [LARGE SCALE GENOMIC DNA]</scope>
    <source>
        <strain evidence="7">ST-PulAB-D4</strain>
    </source>
</reference>
<evidence type="ECO:0000259" key="5">
    <source>
        <dbReference type="Pfam" id="PF00263"/>
    </source>
</evidence>
<comment type="similarity">
    <text evidence="2">Belongs to the bacterial secretin family.</text>
</comment>
<dbReference type="PANTHER" id="PTHR30604:SF1">
    <property type="entry name" value="DNA UTILIZATION PROTEIN HOFQ"/>
    <property type="match status" value="1"/>
</dbReference>
<evidence type="ECO:0000256" key="3">
    <source>
        <dbReference type="SAM" id="Coils"/>
    </source>
</evidence>